<dbReference type="PANTHER" id="PTHR45138">
    <property type="entry name" value="REGULATORY COMPONENTS OF SENSORY TRANSDUCTION SYSTEM"/>
    <property type="match status" value="1"/>
</dbReference>
<dbReference type="EC" id="2.7.7.65" evidence="8"/>
<name>A0A942UT37_9BACI</name>
<evidence type="ECO:0000256" key="2">
    <source>
        <dbReference type="ARBA" id="ARBA00022475"/>
    </source>
</evidence>
<dbReference type="AlphaFoldDB" id="A0A942UT37"/>
<dbReference type="SMART" id="SM00267">
    <property type="entry name" value="GGDEF"/>
    <property type="match status" value="1"/>
</dbReference>
<evidence type="ECO:0000256" key="4">
    <source>
        <dbReference type="ARBA" id="ARBA00022989"/>
    </source>
</evidence>
<dbReference type="InterPro" id="IPR050469">
    <property type="entry name" value="Diguanylate_Cyclase"/>
</dbReference>
<dbReference type="GO" id="GO:0071555">
    <property type="term" value="P:cell wall organization"/>
    <property type="evidence" value="ECO:0007669"/>
    <property type="project" value="InterPro"/>
</dbReference>
<dbReference type="PANTHER" id="PTHR45138:SF9">
    <property type="entry name" value="DIGUANYLATE CYCLASE DGCM-RELATED"/>
    <property type="match status" value="1"/>
</dbReference>
<feature type="transmembrane region" description="Helical" evidence="6">
    <location>
        <begin position="5"/>
        <end position="23"/>
    </location>
</feature>
<keyword evidence="8" id="KW-0548">Nucleotidyltransferase</keyword>
<evidence type="ECO:0000313" key="8">
    <source>
        <dbReference type="EMBL" id="MBS4223474.1"/>
    </source>
</evidence>
<evidence type="ECO:0000259" key="7">
    <source>
        <dbReference type="PROSITE" id="PS50887"/>
    </source>
</evidence>
<keyword evidence="8" id="KW-0808">Transferase</keyword>
<feature type="transmembrane region" description="Helical" evidence="6">
    <location>
        <begin position="71"/>
        <end position="93"/>
    </location>
</feature>
<evidence type="ECO:0000256" key="3">
    <source>
        <dbReference type="ARBA" id="ARBA00022692"/>
    </source>
</evidence>
<dbReference type="NCBIfam" id="TIGR00254">
    <property type="entry name" value="GGDEF"/>
    <property type="match status" value="1"/>
</dbReference>
<comment type="caution">
    <text evidence="8">The sequence shown here is derived from an EMBL/GenBank/DDBJ whole genome shotgun (WGS) entry which is preliminary data.</text>
</comment>
<keyword evidence="5 6" id="KW-0472">Membrane</keyword>
<keyword evidence="4 6" id="KW-1133">Transmembrane helix</keyword>
<gene>
    <name evidence="8" type="ORF">KHA91_12030</name>
</gene>
<dbReference type="FunFam" id="3.30.70.270:FF:000001">
    <property type="entry name" value="Diguanylate cyclase domain protein"/>
    <property type="match status" value="1"/>
</dbReference>
<dbReference type="GO" id="GO:0005886">
    <property type="term" value="C:plasma membrane"/>
    <property type="evidence" value="ECO:0007669"/>
    <property type="project" value="UniProtKB-SubCell"/>
</dbReference>
<dbReference type="CDD" id="cd01949">
    <property type="entry name" value="GGDEF"/>
    <property type="match status" value="1"/>
</dbReference>
<keyword evidence="9" id="KW-1185">Reference proteome</keyword>
<evidence type="ECO:0000256" key="1">
    <source>
        <dbReference type="ARBA" id="ARBA00004651"/>
    </source>
</evidence>
<dbReference type="InterPro" id="IPR011620">
    <property type="entry name" value="Sig_transdc_His_kinase_LytS_TM"/>
</dbReference>
<protein>
    <submittedName>
        <fullName evidence="8">Diguanylate cyclase</fullName>
        <ecNumber evidence="8">2.7.7.65</ecNumber>
    </submittedName>
</protein>
<dbReference type="GO" id="GO:0000155">
    <property type="term" value="F:phosphorelay sensor kinase activity"/>
    <property type="evidence" value="ECO:0007669"/>
    <property type="project" value="InterPro"/>
</dbReference>
<reference evidence="8 9" key="1">
    <citation type="submission" date="2021-05" db="EMBL/GenBank/DDBJ databases">
        <title>Novel Bacillus species.</title>
        <authorList>
            <person name="Liu G."/>
        </authorList>
    </citation>
    <scope>NUCLEOTIDE SEQUENCE [LARGE SCALE GENOMIC DNA]</scope>
    <source>
        <strain evidence="8 9">FJAT-49682</strain>
    </source>
</reference>
<dbReference type="Pfam" id="PF00990">
    <property type="entry name" value="GGDEF"/>
    <property type="match status" value="1"/>
</dbReference>
<dbReference type="GO" id="GO:1902201">
    <property type="term" value="P:negative regulation of bacterial-type flagellum-dependent cell motility"/>
    <property type="evidence" value="ECO:0007669"/>
    <property type="project" value="TreeGrafter"/>
</dbReference>
<dbReference type="Gene3D" id="3.30.70.270">
    <property type="match status" value="1"/>
</dbReference>
<dbReference type="Pfam" id="PF07694">
    <property type="entry name" value="5TM-5TMR_LYT"/>
    <property type="match status" value="1"/>
</dbReference>
<dbReference type="EMBL" id="JAGYPN010000002">
    <property type="protein sequence ID" value="MBS4223474.1"/>
    <property type="molecule type" value="Genomic_DNA"/>
</dbReference>
<evidence type="ECO:0000313" key="9">
    <source>
        <dbReference type="Proteomes" id="UP000676456"/>
    </source>
</evidence>
<feature type="domain" description="GGDEF" evidence="7">
    <location>
        <begin position="224"/>
        <end position="359"/>
    </location>
</feature>
<keyword evidence="3 6" id="KW-0812">Transmembrane</keyword>
<comment type="subcellular location">
    <subcellularLocation>
        <location evidence="1">Cell membrane</location>
        <topology evidence="1">Multi-pass membrane protein</topology>
    </subcellularLocation>
</comment>
<evidence type="ECO:0000256" key="6">
    <source>
        <dbReference type="SAM" id="Phobius"/>
    </source>
</evidence>
<dbReference type="SUPFAM" id="SSF55073">
    <property type="entry name" value="Nucleotide cyclase"/>
    <property type="match status" value="1"/>
</dbReference>
<dbReference type="PROSITE" id="PS50887">
    <property type="entry name" value="GGDEF"/>
    <property type="match status" value="1"/>
</dbReference>
<dbReference type="InterPro" id="IPR043128">
    <property type="entry name" value="Rev_trsase/Diguanyl_cyclase"/>
</dbReference>
<sequence length="362" mass="40311">MLLGLIINFCILFTFSVLSYWPYQNRVRFRLPFPSLHPWFIGVMAGIGGIILMKTGVFVSDEVFVDSRTVVIAISGIFGGPIAPFLSALIIGVERIFIGGVTNTSMIAGFNSVFIGIVVSIISLKKPVTFQNVHYYFYFITGQTAAVLAFLLHLSGDQPIDIIYYIIFSLGSFFIVLFILLELDDHFKKLRQIEMMAETDFLTGLNNSRKFLDIAKPMTQSSRDPFSLVILDIDFFKKINDTYGHPVGDEVLRELGLRLKEAVMKANGIVSRIGGEEFTIILPGKKEAGALEIAETIRSEMEKTPFRPTASLKLPLTVSIGISTFPENGTNIQSLYKKADSALYNAKESGRNKIVHVNKIKT</sequence>
<feature type="transmembrane region" description="Helical" evidence="6">
    <location>
        <begin position="105"/>
        <end position="124"/>
    </location>
</feature>
<keyword evidence="2" id="KW-1003">Cell membrane</keyword>
<accession>A0A942UT37</accession>
<feature type="transmembrane region" description="Helical" evidence="6">
    <location>
        <begin position="162"/>
        <end position="181"/>
    </location>
</feature>
<dbReference type="RefSeq" id="WP_213098480.1">
    <property type="nucleotide sequence ID" value="NZ_JAGYPK010000002.1"/>
</dbReference>
<dbReference type="Proteomes" id="UP000676456">
    <property type="component" value="Unassembled WGS sequence"/>
</dbReference>
<organism evidence="8 9">
    <name type="scientific">Lederbergia citrea</name>
    <dbReference type="NCBI Taxonomy" id="2833581"/>
    <lineage>
        <taxon>Bacteria</taxon>
        <taxon>Bacillati</taxon>
        <taxon>Bacillota</taxon>
        <taxon>Bacilli</taxon>
        <taxon>Bacillales</taxon>
        <taxon>Bacillaceae</taxon>
        <taxon>Lederbergia</taxon>
    </lineage>
</organism>
<dbReference type="GO" id="GO:0052621">
    <property type="term" value="F:diguanylate cyclase activity"/>
    <property type="evidence" value="ECO:0007669"/>
    <property type="project" value="UniProtKB-EC"/>
</dbReference>
<evidence type="ECO:0000256" key="5">
    <source>
        <dbReference type="ARBA" id="ARBA00023136"/>
    </source>
</evidence>
<feature type="transmembrane region" description="Helical" evidence="6">
    <location>
        <begin position="136"/>
        <end position="156"/>
    </location>
</feature>
<dbReference type="InterPro" id="IPR029787">
    <property type="entry name" value="Nucleotide_cyclase"/>
</dbReference>
<dbReference type="InterPro" id="IPR000160">
    <property type="entry name" value="GGDEF_dom"/>
</dbReference>
<proteinExistence type="predicted"/>
<feature type="transmembrane region" description="Helical" evidence="6">
    <location>
        <begin position="39"/>
        <end position="59"/>
    </location>
</feature>
<dbReference type="GO" id="GO:0043709">
    <property type="term" value="P:cell adhesion involved in single-species biofilm formation"/>
    <property type="evidence" value="ECO:0007669"/>
    <property type="project" value="TreeGrafter"/>
</dbReference>